<sequence>MAFLFKSKKHNNSQGGSQTSRNLQTAEGNSTPTPPPAPAINGVPRDADAKVGPARPPVAGPNIPVNSTGGPSMGPPSQPPSRQRRDRADSETQGLRQPALNPGTPPQGPNPALFPWSQRRLNFPTPQTTPFPRYGAAVNSVASEDGDIYLMGGLVDGTTVKGDLWMIESSSGNLSCFPITPVTEGPGPRVGHSSLLVGNAFIVFGGDTKIDENDTLDDTLYFLNTSSRQWSRAVPPGPRPAGRYGHTLNILGSKIYIFGGQVEGIFFNDLICFDLNALQNPGNKWEFLVRNSHEGGPPPGQVPPARTNHTIVSFNDKLYLFGGTNGVQWFNDVWCYDPMTNVWSQLDYVGFIPAAREGHAAALVNDVMYVFGGRTDEGMDLGDLAAFRITTRRWYSFHNMGPGPSPRSGHTMTASGKQIIVLGGEPSSEPRDFHELGLVYVLDTGKIRYPNEQSPTSPTGDKHPRRVPTNDRQPGGPSGRSSREGQNGTPDLQKRGPHTPQGRENVVSPGAGGPGPRLPRTSIAQAPAGPPPTGQPPNPVGPHPGSQGPRGKPPIKQDRAPPGLVGAIRASEKDRQSPVTRDGSTHSKAGREQSPMSGNGRRTPTQPVRNARAMEAGEAAPLVSTPSRQRSLRQQRHSSVDSVDDAVVASEARSYRNSRNFGDEPRSPRLTPHQEALTKEIETMKSRNAWYAAELALARKAGYSPTPNPTILDEKSLATFAEGDRAFVEAFLAMKGELAKMQANVDKQAAVASKRVAEVEHQRDVAINEAAFARAKLAARGVSPSGTPQLDKIERDGADVLGDRTTEISRRLALALASQSELKSKVELLTSELQEERKAKEVAEELHETMNRRLGELDTQNNSLELEQLRAELHQLRFSHQEESTRRSEAESLIQLYEIDKTELSQKLEESTSRLQGYNLNLGSLREAVNASAAKASLMEKQLDSEKEHREGLERKLLNLKSEHEERTTELETAVRRLREAEELAETNAREAESHKAAFLSGLERASSYDSEKSNSSLVDQRVSALQVQVDRANGLVKSSQQAANNAADKLRRAEERIAGLEAYQEQSSREGLQLRRQLQATLKENQALSSEVREVKSYLESQQRDTSALAIQHGALKDLLGERGVNMSDSRRSPLLDSPGSRFGTPEHARLRELEQQLQNSLKAHEEMKATFAFREQEADRAFQEKVEQLENDYQSAVHYVKGTEKMLKRMKDELSKYKAHSLKLQSDLDNALKNPERSPKQAQENFSDWEKEKAGLQKSISDLQEKSLASISTLESQLVKVKSDMMSANAERDKSRSEYESLRKELTETMDKSKVELDQLKKENTLLENRAIDAEKKVTMLLDQVESSVVNYRRQSLVGNSNGISRTTSNASSHAAPTRRRSTDGSTASQDDSFPDHRGSLALDSLASELDALRSHWENTSRNYRLSNQFDFERTPTKETYGEGLSDSFASWRRRLDEEESRAETPLQTPTLPPAIASASATTPAVKKASSAVTSPTQPNMI</sequence>
<proteinExistence type="predicted"/>
<reference evidence="1" key="1">
    <citation type="journal article" date="2022" name="bioRxiv">
        <title>Population genetic analysis of Ophidiomyces ophidiicola, the causative agent of snake fungal disease, indicates recent introductions to the USA.</title>
        <authorList>
            <person name="Ladner J.T."/>
            <person name="Palmer J.M."/>
            <person name="Ettinger C.L."/>
            <person name="Stajich J.E."/>
            <person name="Farrell T.M."/>
            <person name="Glorioso B.M."/>
            <person name="Lawson B."/>
            <person name="Price S.J."/>
            <person name="Stengle A.G."/>
            <person name="Grear D.A."/>
            <person name="Lorch J.M."/>
        </authorList>
    </citation>
    <scope>NUCLEOTIDE SEQUENCE</scope>
    <source>
        <strain evidence="1">NWHC 24266-5</strain>
    </source>
</reference>
<protein>
    <submittedName>
        <fullName evidence="1">Negative regulator of mitotic exit</fullName>
    </submittedName>
</protein>
<organism evidence="1">
    <name type="scientific">Ophidiomyces ophidiicola</name>
    <dbReference type="NCBI Taxonomy" id="1387563"/>
    <lineage>
        <taxon>Eukaryota</taxon>
        <taxon>Fungi</taxon>
        <taxon>Dikarya</taxon>
        <taxon>Ascomycota</taxon>
        <taxon>Pezizomycotina</taxon>
        <taxon>Eurotiomycetes</taxon>
        <taxon>Eurotiomycetidae</taxon>
        <taxon>Onygenales</taxon>
        <taxon>Onygenaceae</taxon>
        <taxon>Ophidiomyces</taxon>
    </lineage>
</organism>
<gene>
    <name evidence="1" type="primary">KEL2</name>
    <name evidence="1" type="ORF">LOY88_001511</name>
</gene>
<dbReference type="EMBL" id="JALBCA010000016">
    <property type="protein sequence ID" value="KAI2390687.1"/>
    <property type="molecule type" value="Genomic_DNA"/>
</dbReference>
<accession>A0ACB8V1Y7</accession>
<comment type="caution">
    <text evidence="1">The sequence shown here is derived from an EMBL/GenBank/DDBJ whole genome shotgun (WGS) entry which is preliminary data.</text>
</comment>
<evidence type="ECO:0000313" key="1">
    <source>
        <dbReference type="EMBL" id="KAI2390687.1"/>
    </source>
</evidence>
<name>A0ACB8V1Y7_9EURO</name>